<dbReference type="AlphaFoldDB" id="A0A0G9HCW5"/>
<reference evidence="2" key="1">
    <citation type="submission" date="2016-09" db="EMBL/GenBank/DDBJ databases">
        <authorList>
            <person name="Lysoe E."/>
        </authorList>
    </citation>
    <scope>NUCLEOTIDE SEQUENCE [LARGE SCALE GENOMIC DNA]</scope>
    <source>
        <strain evidence="2">LJ96T</strain>
    </source>
</reference>
<sequence>MAVFPFNDLHGFKDYVGFVRICAPDDFPDREWLPADEQWTLDLAFQGLREGHALAVKEKGPRPQFDEFQKLVDEAYGFYRSGNMKDGFRTLDKAQKILKRIRTQ</sequence>
<evidence type="ECO:0000313" key="1">
    <source>
        <dbReference type="EMBL" id="APG03067.1"/>
    </source>
</evidence>
<dbReference type="STRING" id="1440763.BJI69_03530"/>
<dbReference type="OrthoDB" id="9762054at2"/>
<organism evidence="1 2">
    <name type="scientific">Luteibacter rhizovicinus DSM 16549</name>
    <dbReference type="NCBI Taxonomy" id="1440763"/>
    <lineage>
        <taxon>Bacteria</taxon>
        <taxon>Pseudomonadati</taxon>
        <taxon>Pseudomonadota</taxon>
        <taxon>Gammaproteobacteria</taxon>
        <taxon>Lysobacterales</taxon>
        <taxon>Rhodanobacteraceae</taxon>
        <taxon>Luteibacter</taxon>
    </lineage>
</organism>
<dbReference type="EMBL" id="CP017480">
    <property type="protein sequence ID" value="APG03067.1"/>
    <property type="molecule type" value="Genomic_DNA"/>
</dbReference>
<dbReference type="Proteomes" id="UP000182987">
    <property type="component" value="Chromosome"/>
</dbReference>
<name>A0A0G9HCW5_9GAMM</name>
<proteinExistence type="predicted"/>
<dbReference type="RefSeq" id="WP_046968837.1">
    <property type="nucleotide sequence ID" value="NZ_CP017480.1"/>
</dbReference>
<dbReference type="PATRIC" id="fig|1440763.5.peg.3388"/>
<evidence type="ECO:0000313" key="2">
    <source>
        <dbReference type="Proteomes" id="UP000182987"/>
    </source>
</evidence>
<dbReference type="KEGG" id="lrz:BJI69_03530"/>
<accession>A0A0G9HCW5</accession>
<gene>
    <name evidence="1" type="ORF">BJI69_03530</name>
</gene>
<protein>
    <submittedName>
        <fullName evidence="1">Uncharacterized protein</fullName>
    </submittedName>
</protein>
<keyword evidence="2" id="KW-1185">Reference proteome</keyword>